<dbReference type="InParanoid" id="A0A1E1LAS9"/>
<evidence type="ECO:0000256" key="1">
    <source>
        <dbReference type="SAM" id="MobiDB-lite"/>
    </source>
</evidence>
<feature type="region of interest" description="Disordered" evidence="1">
    <location>
        <begin position="295"/>
        <end position="314"/>
    </location>
</feature>
<protein>
    <submittedName>
        <fullName evidence="2">Uncharacterized protein</fullName>
    </submittedName>
</protein>
<dbReference type="Proteomes" id="UP000178129">
    <property type="component" value="Unassembled WGS sequence"/>
</dbReference>
<organism evidence="2 3">
    <name type="scientific">Rhynchosporium graminicola</name>
    <dbReference type="NCBI Taxonomy" id="2792576"/>
    <lineage>
        <taxon>Eukaryota</taxon>
        <taxon>Fungi</taxon>
        <taxon>Dikarya</taxon>
        <taxon>Ascomycota</taxon>
        <taxon>Pezizomycotina</taxon>
        <taxon>Leotiomycetes</taxon>
        <taxon>Helotiales</taxon>
        <taxon>Ploettnerulaceae</taxon>
        <taxon>Rhynchosporium</taxon>
    </lineage>
</organism>
<accession>A0A1E1LAS9</accession>
<evidence type="ECO:0000313" key="3">
    <source>
        <dbReference type="Proteomes" id="UP000178129"/>
    </source>
</evidence>
<reference evidence="3" key="1">
    <citation type="submission" date="2016-03" db="EMBL/GenBank/DDBJ databases">
        <authorList>
            <person name="Ploux O."/>
        </authorList>
    </citation>
    <scope>NUCLEOTIDE SEQUENCE [LARGE SCALE GENOMIC DNA]</scope>
    <source>
        <strain evidence="3">UK7</strain>
    </source>
</reference>
<sequence>MNVTYFFPAIDSDYIRKLAKEVADRKDAFDAAMIGHTDLKLTREQSQLKGYWEISEMLLATGFLLSTSLPLASNEYQEQLIRKTKGGKNVPNVEDVYNLITDEILSSKKMREVDEIMPRQQRLDDLMDLLANRVPADARLRNTRKEMHTIRHELKRFEYTPIEPDRYGNFSPVLRDTGLYQVRGFLYRKINQYSKAKKGQAPRETPEWIAARARSTTNPGFDQYQAPMTPLELIIPYFNIAHIKEDKNKEPRHLSRDETYANLRDYISSEISKEMTISMIEICPGCKDRLDKIKKSKLGQDGEGPAKTPSRKRKTAIATAAELQQSPRPTKVIRITPSEIPAKDYEALSNVATGSRDNDGANLYITPPQDTCQSGPSNNSKILDRHERAQSNVATSYGNINGEPSCYITPPKDAY</sequence>
<name>A0A1E1LAS9_9HELO</name>
<gene>
    <name evidence="2" type="ORF">RCO7_10273</name>
</gene>
<dbReference type="AlphaFoldDB" id="A0A1E1LAS9"/>
<dbReference type="EMBL" id="FJUW01000043">
    <property type="protein sequence ID" value="CZT07681.1"/>
    <property type="molecule type" value="Genomic_DNA"/>
</dbReference>
<proteinExistence type="predicted"/>
<evidence type="ECO:0000313" key="2">
    <source>
        <dbReference type="EMBL" id="CZT07681.1"/>
    </source>
</evidence>
<keyword evidence="3" id="KW-1185">Reference proteome</keyword>
<comment type="caution">
    <text evidence="2">The sequence shown here is derived from an EMBL/GenBank/DDBJ whole genome shotgun (WGS) entry which is preliminary data.</text>
</comment>
<feature type="region of interest" description="Disordered" evidence="1">
    <location>
        <begin position="395"/>
        <end position="415"/>
    </location>
</feature>